<dbReference type="Proteomes" id="UP000010552">
    <property type="component" value="Unassembled WGS sequence"/>
</dbReference>
<feature type="compositionally biased region" description="Low complexity" evidence="1">
    <location>
        <begin position="151"/>
        <end position="165"/>
    </location>
</feature>
<dbReference type="InParanoid" id="L5K482"/>
<evidence type="ECO:0000256" key="1">
    <source>
        <dbReference type="SAM" id="MobiDB-lite"/>
    </source>
</evidence>
<feature type="region of interest" description="Disordered" evidence="1">
    <location>
        <begin position="124"/>
        <end position="181"/>
    </location>
</feature>
<accession>L5K482</accession>
<evidence type="ECO:0000313" key="2">
    <source>
        <dbReference type="EMBL" id="ELK06514.1"/>
    </source>
</evidence>
<gene>
    <name evidence="2" type="ORF">PAL_GLEAN10022774</name>
</gene>
<protein>
    <submittedName>
        <fullName evidence="2">Uncharacterized protein</fullName>
    </submittedName>
</protein>
<sequence>MTTRPPLSPVASSSPVWLNSTVDMISAAGKGDRKVRLIRTPEARPAGAPHPWAGHHRAAGACGVGALVGATALNPAGGTSRLDAAVGDAGAEEGVGDDDIDGCHLSTYCMPDVVLDAYTHQTVEQNSRQTAPHPGGEKTHTGRRQCPVQEPAAATPDSAPTSAGPRLLRFPLYPRGSPQKLIISPHQARDGKYDALMCS</sequence>
<keyword evidence="3" id="KW-1185">Reference proteome</keyword>
<evidence type="ECO:0000313" key="3">
    <source>
        <dbReference type="Proteomes" id="UP000010552"/>
    </source>
</evidence>
<proteinExistence type="predicted"/>
<reference evidence="3" key="1">
    <citation type="journal article" date="2013" name="Science">
        <title>Comparative analysis of bat genomes provides insight into the evolution of flight and immunity.</title>
        <authorList>
            <person name="Zhang G."/>
            <person name="Cowled C."/>
            <person name="Shi Z."/>
            <person name="Huang Z."/>
            <person name="Bishop-Lilly K.A."/>
            <person name="Fang X."/>
            <person name="Wynne J.W."/>
            <person name="Xiong Z."/>
            <person name="Baker M.L."/>
            <person name="Zhao W."/>
            <person name="Tachedjian M."/>
            <person name="Zhu Y."/>
            <person name="Zhou P."/>
            <person name="Jiang X."/>
            <person name="Ng J."/>
            <person name="Yang L."/>
            <person name="Wu L."/>
            <person name="Xiao J."/>
            <person name="Feng Y."/>
            <person name="Chen Y."/>
            <person name="Sun X."/>
            <person name="Zhang Y."/>
            <person name="Marsh G.A."/>
            <person name="Crameri G."/>
            <person name="Broder C.C."/>
            <person name="Frey K.G."/>
            <person name="Wang L.F."/>
            <person name="Wang J."/>
        </authorList>
    </citation>
    <scope>NUCLEOTIDE SEQUENCE [LARGE SCALE GENOMIC DNA]</scope>
</reference>
<organism evidence="2 3">
    <name type="scientific">Pteropus alecto</name>
    <name type="common">Black flying fox</name>
    <dbReference type="NCBI Taxonomy" id="9402"/>
    <lineage>
        <taxon>Eukaryota</taxon>
        <taxon>Metazoa</taxon>
        <taxon>Chordata</taxon>
        <taxon>Craniata</taxon>
        <taxon>Vertebrata</taxon>
        <taxon>Euteleostomi</taxon>
        <taxon>Mammalia</taxon>
        <taxon>Eutheria</taxon>
        <taxon>Laurasiatheria</taxon>
        <taxon>Chiroptera</taxon>
        <taxon>Yinpterochiroptera</taxon>
        <taxon>Pteropodoidea</taxon>
        <taxon>Pteropodidae</taxon>
        <taxon>Pteropodinae</taxon>
        <taxon>Pteropus</taxon>
    </lineage>
</organism>
<name>L5K482_PTEAL</name>
<dbReference type="EMBL" id="KB031030">
    <property type="protein sequence ID" value="ELK06514.1"/>
    <property type="molecule type" value="Genomic_DNA"/>
</dbReference>
<dbReference type="AlphaFoldDB" id="L5K482"/>